<keyword evidence="2 10" id="KW-0723">Serine/threonine-protein kinase</keyword>
<dbReference type="PROSITE" id="PS00107">
    <property type="entry name" value="PROTEIN_KINASE_ATP"/>
    <property type="match status" value="1"/>
</dbReference>
<feature type="domain" description="Protein kinase" evidence="9">
    <location>
        <begin position="12"/>
        <end position="256"/>
    </location>
</feature>
<dbReference type="Pfam" id="PF00069">
    <property type="entry name" value="Pkinase"/>
    <property type="match status" value="1"/>
</dbReference>
<dbReference type="Gene3D" id="3.30.200.20">
    <property type="entry name" value="Phosphorylase Kinase, domain 1"/>
    <property type="match status" value="1"/>
</dbReference>
<keyword evidence="3" id="KW-0808">Transferase</keyword>
<dbReference type="EMBL" id="JACJID010000001">
    <property type="protein sequence ID" value="MBA8924428.1"/>
    <property type="molecule type" value="Genomic_DNA"/>
</dbReference>
<organism evidence="10 11">
    <name type="scientific">Kutzneria viridogrisea</name>
    <dbReference type="NCBI Taxonomy" id="47990"/>
    <lineage>
        <taxon>Bacteria</taxon>
        <taxon>Bacillati</taxon>
        <taxon>Actinomycetota</taxon>
        <taxon>Actinomycetes</taxon>
        <taxon>Pseudonocardiales</taxon>
        <taxon>Pseudonocardiaceae</taxon>
        <taxon>Kutzneria</taxon>
    </lineage>
</organism>
<feature type="compositionally biased region" description="Low complexity" evidence="8">
    <location>
        <begin position="309"/>
        <end position="318"/>
    </location>
</feature>
<dbReference type="PROSITE" id="PS50011">
    <property type="entry name" value="PROTEIN_KINASE_DOM"/>
    <property type="match status" value="1"/>
</dbReference>
<evidence type="ECO:0000256" key="5">
    <source>
        <dbReference type="ARBA" id="ARBA00022777"/>
    </source>
</evidence>
<dbReference type="SUPFAM" id="SSF56112">
    <property type="entry name" value="Protein kinase-like (PK-like)"/>
    <property type="match status" value="1"/>
</dbReference>
<evidence type="ECO:0000259" key="9">
    <source>
        <dbReference type="PROSITE" id="PS50011"/>
    </source>
</evidence>
<keyword evidence="6 7" id="KW-0067">ATP-binding</keyword>
<evidence type="ECO:0000256" key="3">
    <source>
        <dbReference type="ARBA" id="ARBA00022679"/>
    </source>
</evidence>
<dbReference type="InterPro" id="IPR017441">
    <property type="entry name" value="Protein_kinase_ATP_BS"/>
</dbReference>
<protein>
    <recommendedName>
        <fullName evidence="1">non-specific serine/threonine protein kinase</fullName>
        <ecNumber evidence="1">2.7.11.1</ecNumber>
    </recommendedName>
</protein>
<accession>A0ABR6BC24</accession>
<evidence type="ECO:0000256" key="1">
    <source>
        <dbReference type="ARBA" id="ARBA00012513"/>
    </source>
</evidence>
<dbReference type="EC" id="2.7.11.1" evidence="1"/>
<proteinExistence type="predicted"/>
<gene>
    <name evidence="10" type="ORF">BC739_001625</name>
</gene>
<evidence type="ECO:0000313" key="11">
    <source>
        <dbReference type="Proteomes" id="UP000517916"/>
    </source>
</evidence>
<dbReference type="GO" id="GO:0004674">
    <property type="term" value="F:protein serine/threonine kinase activity"/>
    <property type="evidence" value="ECO:0007669"/>
    <property type="project" value="UniProtKB-KW"/>
</dbReference>
<dbReference type="Gene3D" id="1.10.510.10">
    <property type="entry name" value="Transferase(Phosphotransferase) domain 1"/>
    <property type="match status" value="1"/>
</dbReference>
<reference evidence="10 11" key="1">
    <citation type="submission" date="2020-08" db="EMBL/GenBank/DDBJ databases">
        <title>Genomic Encyclopedia of Archaeal and Bacterial Type Strains, Phase II (KMG-II): from individual species to whole genera.</title>
        <authorList>
            <person name="Goeker M."/>
        </authorList>
    </citation>
    <scope>NUCLEOTIDE SEQUENCE [LARGE SCALE GENOMIC DNA]</scope>
    <source>
        <strain evidence="10 11">DSM 43850</strain>
    </source>
</reference>
<evidence type="ECO:0000256" key="7">
    <source>
        <dbReference type="PROSITE-ProRule" id="PRU10141"/>
    </source>
</evidence>
<feature type="region of interest" description="Disordered" evidence="8">
    <location>
        <begin position="302"/>
        <end position="416"/>
    </location>
</feature>
<sequence length="416" mass="43703">MGEDELWLSGRYRLTRVLGSGGMGRVWHAWDELLAREVAVKELTVPHAERALREARAAARISHPNVVTVFDVVEEDHRLWIVMQLVQARSLAQVVAADGPLDAERAAAIGLDVLHGLRAVHEQGVLHRDVKPGNVLIDGTGSACLTDFGIATFEGDNSLAASGTIVGAPSYIAPERVRAHSTEPASDLWSLGATLYFALEGRAPFDRSDPLSTMTAVLVDEPTPPRHSTPLTPLVLAMLGKDPARRPDEDQVETELRAVAGMSTATVQLSRARSRRAPAALMGVASMAVALVAGLVVLSHQPPAPGPGPQQQGDHPAATSVAPSEVEAPKPAVVNQPPVVQPPASTTTTTTATTRRSSRDTASTSTSTTRSTPSTTTSSVVPETTSSPKPSSSTSTDPATTPEVTPDLTTTTTVTP</sequence>
<dbReference type="CDD" id="cd14014">
    <property type="entry name" value="STKc_PknB_like"/>
    <property type="match status" value="1"/>
</dbReference>
<evidence type="ECO:0000256" key="4">
    <source>
        <dbReference type="ARBA" id="ARBA00022741"/>
    </source>
</evidence>
<keyword evidence="5 10" id="KW-0418">Kinase</keyword>
<dbReference type="InterPro" id="IPR011009">
    <property type="entry name" value="Kinase-like_dom_sf"/>
</dbReference>
<dbReference type="SMART" id="SM00220">
    <property type="entry name" value="S_TKc"/>
    <property type="match status" value="1"/>
</dbReference>
<dbReference type="RefSeq" id="WP_182836752.1">
    <property type="nucleotide sequence ID" value="NZ_BAAABQ010000021.1"/>
</dbReference>
<dbReference type="PANTHER" id="PTHR43289:SF6">
    <property type="entry name" value="SERINE_THREONINE-PROTEIN KINASE NEKL-3"/>
    <property type="match status" value="1"/>
</dbReference>
<keyword evidence="11" id="KW-1185">Reference proteome</keyword>
<evidence type="ECO:0000256" key="6">
    <source>
        <dbReference type="ARBA" id="ARBA00022840"/>
    </source>
</evidence>
<evidence type="ECO:0000256" key="8">
    <source>
        <dbReference type="SAM" id="MobiDB-lite"/>
    </source>
</evidence>
<evidence type="ECO:0000313" key="10">
    <source>
        <dbReference type="EMBL" id="MBA8924428.1"/>
    </source>
</evidence>
<dbReference type="PROSITE" id="PS00108">
    <property type="entry name" value="PROTEIN_KINASE_ST"/>
    <property type="match status" value="1"/>
</dbReference>
<keyword evidence="4 7" id="KW-0547">Nucleotide-binding</keyword>
<comment type="caution">
    <text evidence="10">The sequence shown here is derived from an EMBL/GenBank/DDBJ whole genome shotgun (WGS) entry which is preliminary data.</text>
</comment>
<dbReference type="PANTHER" id="PTHR43289">
    <property type="entry name" value="MITOGEN-ACTIVATED PROTEIN KINASE KINASE KINASE 20-RELATED"/>
    <property type="match status" value="1"/>
</dbReference>
<dbReference type="InterPro" id="IPR000719">
    <property type="entry name" value="Prot_kinase_dom"/>
</dbReference>
<dbReference type="InterPro" id="IPR008271">
    <property type="entry name" value="Ser/Thr_kinase_AS"/>
</dbReference>
<feature type="compositionally biased region" description="Low complexity" evidence="8">
    <location>
        <begin position="329"/>
        <end position="416"/>
    </location>
</feature>
<feature type="binding site" evidence="7">
    <location>
        <position position="41"/>
    </location>
    <ligand>
        <name>ATP</name>
        <dbReference type="ChEBI" id="CHEBI:30616"/>
    </ligand>
</feature>
<dbReference type="Proteomes" id="UP000517916">
    <property type="component" value="Unassembled WGS sequence"/>
</dbReference>
<name>A0ABR6BC24_9PSEU</name>
<evidence type="ECO:0000256" key="2">
    <source>
        <dbReference type="ARBA" id="ARBA00022527"/>
    </source>
</evidence>